<dbReference type="GO" id="GO:0003677">
    <property type="term" value="F:DNA binding"/>
    <property type="evidence" value="ECO:0007669"/>
    <property type="project" value="InterPro"/>
</dbReference>
<dbReference type="GO" id="GO:0006310">
    <property type="term" value="P:DNA recombination"/>
    <property type="evidence" value="ECO:0007669"/>
    <property type="project" value="UniProtKB-KW"/>
</dbReference>
<dbReference type="AlphaFoldDB" id="A0A7X0FCH9"/>
<keyword evidence="1" id="KW-0233">DNA recombination</keyword>
<gene>
    <name evidence="4" type="ORF">GGR00_004781</name>
</gene>
<proteinExistence type="predicted"/>
<dbReference type="Gene3D" id="1.10.443.10">
    <property type="entry name" value="Intergrase catalytic core"/>
    <property type="match status" value="1"/>
</dbReference>
<keyword evidence="5" id="KW-1185">Reference proteome</keyword>
<dbReference type="PROSITE" id="PS51898">
    <property type="entry name" value="TYR_RECOMBINASE"/>
    <property type="match status" value="1"/>
</dbReference>
<feature type="compositionally biased region" description="Basic and acidic residues" evidence="2">
    <location>
        <begin position="116"/>
        <end position="125"/>
    </location>
</feature>
<comment type="caution">
    <text evidence="4">The sequence shown here is derived from an EMBL/GenBank/DDBJ whole genome shotgun (WGS) entry which is preliminary data.</text>
</comment>
<dbReference type="InterPro" id="IPR013762">
    <property type="entry name" value="Integrase-like_cat_sf"/>
</dbReference>
<protein>
    <submittedName>
        <fullName evidence="4">Integrase</fullName>
    </submittedName>
</protein>
<evidence type="ECO:0000313" key="4">
    <source>
        <dbReference type="EMBL" id="MBB6356963.1"/>
    </source>
</evidence>
<dbReference type="RefSeq" id="WP_184701509.1">
    <property type="nucleotide sequence ID" value="NZ_BAABEG010000001.1"/>
</dbReference>
<evidence type="ECO:0000313" key="5">
    <source>
        <dbReference type="Proteomes" id="UP000536262"/>
    </source>
</evidence>
<evidence type="ECO:0000256" key="1">
    <source>
        <dbReference type="ARBA" id="ARBA00023172"/>
    </source>
</evidence>
<dbReference type="InterPro" id="IPR002104">
    <property type="entry name" value="Integrase_catalytic"/>
</dbReference>
<dbReference type="CDD" id="cd00397">
    <property type="entry name" value="DNA_BRE_C"/>
    <property type="match status" value="1"/>
</dbReference>
<feature type="region of interest" description="Disordered" evidence="2">
    <location>
        <begin position="116"/>
        <end position="138"/>
    </location>
</feature>
<accession>A0A7X0FCH9</accession>
<dbReference type="SUPFAM" id="SSF56349">
    <property type="entry name" value="DNA breaking-rejoining enzymes"/>
    <property type="match status" value="1"/>
</dbReference>
<dbReference type="Proteomes" id="UP000536262">
    <property type="component" value="Unassembled WGS sequence"/>
</dbReference>
<organism evidence="4 5">
    <name type="scientific">Aminobacter aganoensis</name>
    <dbReference type="NCBI Taxonomy" id="83264"/>
    <lineage>
        <taxon>Bacteria</taxon>
        <taxon>Pseudomonadati</taxon>
        <taxon>Pseudomonadota</taxon>
        <taxon>Alphaproteobacteria</taxon>
        <taxon>Hyphomicrobiales</taxon>
        <taxon>Phyllobacteriaceae</taxon>
        <taxon>Aminobacter</taxon>
    </lineage>
</organism>
<sequence>MPRTLTEAALSTENARKSLPEGTHWRGLNADVHLGYRKQKRGGKWLVRWYQGDQKYRQETFGTADDGKLLADGVNCFSYEQAKTEAARIVSLARADELASVDGPAPTVKVAVEEYASARDEREKAQQPGKRGRGDARQRLTKHVLSAPVAKIALHALAELDLVRWRAALPKGLAETTVRRVVNDFKAALNAAAVKYRSRLPAELAVIIKNGFAAKFAETPTARDKSALPDGDIRRMLIATATIDARDGWDGDLLRMVAVLAATGARFSQVSRMMVGDVQLAQSRLMVPTSRKGRGTKKASHIATRVGDDVLETLRPAVAGRRAKEPLLERWRHKQSKGTDSQGPQWIRDTRGPWLNATELTRPWLAITTAAGLPADVVPYALRHSSIVRQLRTGLPVRLVAALHDTSTTMIESHYSAAIIDALDALSAGAVVPLMPPAEDNVRQLRG</sequence>
<evidence type="ECO:0000256" key="2">
    <source>
        <dbReference type="SAM" id="MobiDB-lite"/>
    </source>
</evidence>
<evidence type="ECO:0000259" key="3">
    <source>
        <dbReference type="PROSITE" id="PS51898"/>
    </source>
</evidence>
<name>A0A7X0FCH9_9HYPH</name>
<dbReference type="GO" id="GO:0015074">
    <property type="term" value="P:DNA integration"/>
    <property type="evidence" value="ECO:0007669"/>
    <property type="project" value="InterPro"/>
</dbReference>
<dbReference type="EMBL" id="JACHOU010000018">
    <property type="protein sequence ID" value="MBB6356963.1"/>
    <property type="molecule type" value="Genomic_DNA"/>
</dbReference>
<feature type="domain" description="Tyr recombinase" evidence="3">
    <location>
        <begin position="223"/>
        <end position="428"/>
    </location>
</feature>
<reference evidence="4 5" key="1">
    <citation type="submission" date="2020-08" db="EMBL/GenBank/DDBJ databases">
        <title>Genomic Encyclopedia of Type Strains, Phase IV (KMG-IV): sequencing the most valuable type-strain genomes for metagenomic binning, comparative biology and taxonomic classification.</title>
        <authorList>
            <person name="Goeker M."/>
        </authorList>
    </citation>
    <scope>NUCLEOTIDE SEQUENCE [LARGE SCALE GENOMIC DNA]</scope>
    <source>
        <strain evidence="4 5">DSM 7051</strain>
    </source>
</reference>
<dbReference type="InterPro" id="IPR011010">
    <property type="entry name" value="DNA_brk_join_enz"/>
</dbReference>